<dbReference type="OrthoDB" id="5969272at2759"/>
<accession>A0A6V7WPM3</accession>
<evidence type="ECO:0000256" key="1">
    <source>
        <dbReference type="SAM" id="SignalP"/>
    </source>
</evidence>
<dbReference type="Gene3D" id="2.60.40.10">
    <property type="entry name" value="Immunoglobulins"/>
    <property type="match status" value="1"/>
</dbReference>
<evidence type="ECO:0000313" key="3">
    <source>
        <dbReference type="Proteomes" id="UP000580250"/>
    </source>
</evidence>
<organism evidence="2 3">
    <name type="scientific">Meloidogyne enterolobii</name>
    <name type="common">Root-knot nematode worm</name>
    <name type="synonym">Meloidogyne mayaguensis</name>
    <dbReference type="NCBI Taxonomy" id="390850"/>
    <lineage>
        <taxon>Eukaryota</taxon>
        <taxon>Metazoa</taxon>
        <taxon>Ecdysozoa</taxon>
        <taxon>Nematoda</taxon>
        <taxon>Chromadorea</taxon>
        <taxon>Rhabditida</taxon>
        <taxon>Tylenchina</taxon>
        <taxon>Tylenchomorpha</taxon>
        <taxon>Tylenchoidea</taxon>
        <taxon>Meloidogynidae</taxon>
        <taxon>Meloidogyninae</taxon>
        <taxon>Meloidogyne</taxon>
    </lineage>
</organism>
<dbReference type="AlphaFoldDB" id="A0A6V7WPM3"/>
<dbReference type="InterPro" id="IPR013783">
    <property type="entry name" value="Ig-like_fold"/>
</dbReference>
<dbReference type="EMBL" id="CAJEWN010000723">
    <property type="protein sequence ID" value="CAD2188948.1"/>
    <property type="molecule type" value="Genomic_DNA"/>
</dbReference>
<keyword evidence="1" id="KW-0732">Signal</keyword>
<name>A0A6V7WPM3_MELEN</name>
<feature type="signal peptide" evidence="1">
    <location>
        <begin position="1"/>
        <end position="20"/>
    </location>
</feature>
<dbReference type="Proteomes" id="UP000580250">
    <property type="component" value="Unassembled WGS sequence"/>
</dbReference>
<comment type="caution">
    <text evidence="2">The sequence shown here is derived from an EMBL/GenBank/DDBJ whole genome shotgun (WGS) entry which is preliminary data.</text>
</comment>
<dbReference type="SUPFAM" id="SSF48726">
    <property type="entry name" value="Immunoglobulin"/>
    <property type="match status" value="1"/>
</dbReference>
<sequence length="208" mass="24199">MHLLIFLNFFWIWIFLEISCIKNPVQVTNLNPDPDFFENIYTTASKAKILRFANKLCGFLTILAKSGNFWEFFFFCSQNLGLFKKIPKIFFLKGISSQHLLPSEEDNSESTSIVDDNSASLTLQQTHLIENEGQSDVLKTEEHFTSEIKSFVVVNPPKFKQRIKAYRLKSTDRVTLVAEVQSWPVAEFEWFCNDKPVNEIKNKILYLQ</sequence>
<gene>
    <name evidence="2" type="ORF">MENT_LOCUS41634</name>
</gene>
<evidence type="ECO:0000313" key="2">
    <source>
        <dbReference type="EMBL" id="CAD2188948.1"/>
    </source>
</evidence>
<reference evidence="2 3" key="1">
    <citation type="submission" date="2020-08" db="EMBL/GenBank/DDBJ databases">
        <authorList>
            <person name="Koutsovoulos G."/>
            <person name="Danchin GJ E."/>
        </authorList>
    </citation>
    <scope>NUCLEOTIDE SEQUENCE [LARGE SCALE GENOMIC DNA]</scope>
</reference>
<proteinExistence type="predicted"/>
<dbReference type="InterPro" id="IPR036179">
    <property type="entry name" value="Ig-like_dom_sf"/>
</dbReference>
<feature type="chain" id="PRO_5027668300" evidence="1">
    <location>
        <begin position="21"/>
        <end position="208"/>
    </location>
</feature>
<protein>
    <submittedName>
        <fullName evidence="2">Uncharacterized protein</fullName>
    </submittedName>
</protein>